<sequence length="116" mass="12913">MKYLLLIHMNPDVWTTLTQADVDEVMAGHERFITTITESGEMVSTHALADPKESAVVRVRAGAQTVTDGPYVEAKEFLAGFYLVECESKERAVQLAAMIPDTKWNAVEVRPIVFSQ</sequence>
<comment type="similarity">
    <text evidence="1">Belongs to the YciI family.</text>
</comment>
<evidence type="ECO:0000256" key="1">
    <source>
        <dbReference type="ARBA" id="ARBA00007689"/>
    </source>
</evidence>
<protein>
    <recommendedName>
        <fullName evidence="2">YCII-related domain-containing protein</fullName>
    </recommendedName>
</protein>
<dbReference type="SUPFAM" id="SSF54909">
    <property type="entry name" value="Dimeric alpha+beta barrel"/>
    <property type="match status" value="1"/>
</dbReference>
<organism evidence="3 4">
    <name type="scientific">Dactylosporangium aurantiacum</name>
    <dbReference type="NCBI Taxonomy" id="35754"/>
    <lineage>
        <taxon>Bacteria</taxon>
        <taxon>Bacillati</taxon>
        <taxon>Actinomycetota</taxon>
        <taxon>Actinomycetes</taxon>
        <taxon>Micromonosporales</taxon>
        <taxon>Micromonosporaceae</taxon>
        <taxon>Dactylosporangium</taxon>
    </lineage>
</organism>
<dbReference type="RefSeq" id="WP_033356896.1">
    <property type="nucleotide sequence ID" value="NZ_CP073767.1"/>
</dbReference>
<dbReference type="InterPro" id="IPR011008">
    <property type="entry name" value="Dimeric_a/b-barrel"/>
</dbReference>
<evidence type="ECO:0000313" key="3">
    <source>
        <dbReference type="EMBL" id="UWZ52817.1"/>
    </source>
</evidence>
<dbReference type="Proteomes" id="UP001058003">
    <property type="component" value="Chromosome"/>
</dbReference>
<dbReference type="PANTHER" id="PTHR35174">
    <property type="entry name" value="BLL7171 PROTEIN-RELATED"/>
    <property type="match status" value="1"/>
</dbReference>
<feature type="domain" description="YCII-related" evidence="2">
    <location>
        <begin position="1"/>
        <end position="113"/>
    </location>
</feature>
<name>A0A9Q9IB68_9ACTN</name>
<accession>A0A9Q9IB68</accession>
<dbReference type="OrthoDB" id="668782at2"/>
<dbReference type="PANTHER" id="PTHR35174:SF3">
    <property type="entry name" value="BLL7171 PROTEIN"/>
    <property type="match status" value="1"/>
</dbReference>
<dbReference type="KEGG" id="daur:Daura_40380"/>
<dbReference type="InterPro" id="IPR005545">
    <property type="entry name" value="YCII"/>
</dbReference>
<proteinExistence type="inferred from homology"/>
<evidence type="ECO:0000259" key="2">
    <source>
        <dbReference type="Pfam" id="PF03795"/>
    </source>
</evidence>
<dbReference type="Gene3D" id="3.30.70.1060">
    <property type="entry name" value="Dimeric alpha+beta barrel"/>
    <property type="match status" value="1"/>
</dbReference>
<reference evidence="3" key="1">
    <citation type="submission" date="2021-04" db="EMBL/GenBank/DDBJ databases">
        <title>Dactylosporangium aurantiacum NRRL B-8018 full assembly.</title>
        <authorList>
            <person name="Hartkoorn R.C."/>
            <person name="Beaudoing E."/>
            <person name="Hot D."/>
        </authorList>
    </citation>
    <scope>NUCLEOTIDE SEQUENCE</scope>
    <source>
        <strain evidence="3">NRRL B-8018</strain>
    </source>
</reference>
<keyword evidence="4" id="KW-1185">Reference proteome</keyword>
<gene>
    <name evidence="3" type="ORF">Daura_40380</name>
</gene>
<dbReference type="Pfam" id="PF03795">
    <property type="entry name" value="YCII"/>
    <property type="match status" value="1"/>
</dbReference>
<dbReference type="EMBL" id="CP073767">
    <property type="protein sequence ID" value="UWZ52817.1"/>
    <property type="molecule type" value="Genomic_DNA"/>
</dbReference>
<dbReference type="AlphaFoldDB" id="A0A9Q9IB68"/>
<evidence type="ECO:0000313" key="4">
    <source>
        <dbReference type="Proteomes" id="UP001058003"/>
    </source>
</evidence>